<gene>
    <name evidence="1" type="ORF">M9H77_31455</name>
</gene>
<comment type="caution">
    <text evidence="1">The sequence shown here is derived from an EMBL/GenBank/DDBJ whole genome shotgun (WGS) entry which is preliminary data.</text>
</comment>
<accession>A0ACC0A059</accession>
<protein>
    <submittedName>
        <fullName evidence="1">Uncharacterized protein</fullName>
    </submittedName>
</protein>
<evidence type="ECO:0000313" key="2">
    <source>
        <dbReference type="Proteomes" id="UP001060085"/>
    </source>
</evidence>
<name>A0ACC0A059_CATRO</name>
<dbReference type="EMBL" id="CM044707">
    <property type="protein sequence ID" value="KAI5654268.1"/>
    <property type="molecule type" value="Genomic_DNA"/>
</dbReference>
<proteinExistence type="predicted"/>
<evidence type="ECO:0000313" key="1">
    <source>
        <dbReference type="EMBL" id="KAI5654268.1"/>
    </source>
</evidence>
<dbReference type="Proteomes" id="UP001060085">
    <property type="component" value="Linkage Group LG07"/>
</dbReference>
<reference evidence="2" key="1">
    <citation type="journal article" date="2023" name="Nat. Plants">
        <title>Single-cell RNA sequencing provides a high-resolution roadmap for understanding the multicellular compartmentation of specialized metabolism.</title>
        <authorList>
            <person name="Sun S."/>
            <person name="Shen X."/>
            <person name="Li Y."/>
            <person name="Li Y."/>
            <person name="Wang S."/>
            <person name="Li R."/>
            <person name="Zhang H."/>
            <person name="Shen G."/>
            <person name="Guo B."/>
            <person name="Wei J."/>
            <person name="Xu J."/>
            <person name="St-Pierre B."/>
            <person name="Chen S."/>
            <person name="Sun C."/>
        </authorList>
    </citation>
    <scope>NUCLEOTIDE SEQUENCE [LARGE SCALE GENOMIC DNA]</scope>
</reference>
<sequence length="377" mass="42181">MPLLGAVGMTPTGKNFTIETALIWNEQAMTYRWVSQQIKHLYFSSVVSTEKEQDGNTHELCVIITDRESGLMPVIEETLKIGGDHPCSQEKDIDSEMHDLVFLLDKISTGSISKVTEMRRLEKGVLSPVLPEDLGMTLTSAPESSGFGLGSGFGSGSGSGLGSRGRGRPPWAPRGRGRGRSSRRSSLSLPGSVIDPSTSSTFLFIDTFPSFMYPFIENWKNVKGHGSCEYRVVADFLFDDEHQWPEVRKRICFELEHMMTSTFYCLDKWNEHWLDTPNSLYVIANAFNWCVVLIAQIGSMTVLPLYLYSDRIGGTLLQMQDECTLPLYTCNGNIIVVIELVVGQSLILTGFQIGTRDMLEHIHQEILFMLTFSCFCN</sequence>
<keyword evidence="2" id="KW-1185">Reference proteome</keyword>
<organism evidence="1 2">
    <name type="scientific">Catharanthus roseus</name>
    <name type="common">Madagascar periwinkle</name>
    <name type="synonym">Vinca rosea</name>
    <dbReference type="NCBI Taxonomy" id="4058"/>
    <lineage>
        <taxon>Eukaryota</taxon>
        <taxon>Viridiplantae</taxon>
        <taxon>Streptophyta</taxon>
        <taxon>Embryophyta</taxon>
        <taxon>Tracheophyta</taxon>
        <taxon>Spermatophyta</taxon>
        <taxon>Magnoliopsida</taxon>
        <taxon>eudicotyledons</taxon>
        <taxon>Gunneridae</taxon>
        <taxon>Pentapetalae</taxon>
        <taxon>asterids</taxon>
        <taxon>lamiids</taxon>
        <taxon>Gentianales</taxon>
        <taxon>Apocynaceae</taxon>
        <taxon>Rauvolfioideae</taxon>
        <taxon>Vinceae</taxon>
        <taxon>Catharanthinae</taxon>
        <taxon>Catharanthus</taxon>
    </lineage>
</organism>